<proteinExistence type="predicted"/>
<comment type="caution">
    <text evidence="1">The sequence shown here is derived from an EMBL/GenBank/DDBJ whole genome shotgun (WGS) entry which is preliminary data.</text>
</comment>
<dbReference type="AlphaFoldDB" id="A0A0G0N101"/>
<protein>
    <submittedName>
        <fullName evidence="1">Death-on-curing family protein</fullName>
    </submittedName>
</protein>
<gene>
    <name evidence="1" type="ORF">US91_C0003G0116</name>
</gene>
<evidence type="ECO:0000313" key="1">
    <source>
        <dbReference type="EMBL" id="KKQ70786.1"/>
    </source>
</evidence>
<dbReference type="PANTHER" id="PTHR35810">
    <property type="entry name" value="CYTOPLASMIC PROTEIN-RELATED"/>
    <property type="match status" value="1"/>
</dbReference>
<organism evidence="1 2">
    <name type="scientific">Candidatus Falkowbacteria bacterium GW2011_GWE1_38_31</name>
    <dbReference type="NCBI Taxonomy" id="1618638"/>
    <lineage>
        <taxon>Bacteria</taxon>
        <taxon>Candidatus Falkowiibacteriota</taxon>
    </lineage>
</organism>
<reference evidence="1 2" key="1">
    <citation type="journal article" date="2015" name="Nature">
        <title>rRNA introns, odd ribosomes, and small enigmatic genomes across a large radiation of phyla.</title>
        <authorList>
            <person name="Brown C.T."/>
            <person name="Hug L.A."/>
            <person name="Thomas B.C."/>
            <person name="Sharon I."/>
            <person name="Castelle C.J."/>
            <person name="Singh A."/>
            <person name="Wilkins M.J."/>
            <person name="Williams K.H."/>
            <person name="Banfield J.F."/>
        </authorList>
    </citation>
    <scope>NUCLEOTIDE SEQUENCE [LARGE SCALE GENOMIC DNA]</scope>
</reference>
<dbReference type="Proteomes" id="UP000034022">
    <property type="component" value="Unassembled WGS sequence"/>
</dbReference>
<sequence length="280" mass="31422">MKKQKKLNNKLAVFQAKNGAIEVRTDSDKETVWATQAQIAAIFEIERSVVTKHIRNIINDGELAENSVCAIFAHTASDGKTYDVKMYNLDVILAVGYRTNSVRAVEFRQWATKTLKEYITKSFVVSKRIIGSNYAKFLQSVEDVKSLLPADINLDNKSILELVKTFADTWLSLDAYDKDELKIKTITKRKVKLTADELAQAIADFKALLIKKQEATDLFAMERQQDSLAGIVGNVMQGFGGQDVYPGLEEKAAHLLVTIAAIRVTFWISFSCDMVGRLFK</sequence>
<dbReference type="InterPro" id="IPR011204">
    <property type="entry name" value="Virulence_RhuM-like"/>
</dbReference>
<accession>A0A0G0N101</accession>
<dbReference type="PANTHER" id="PTHR35810:SF1">
    <property type="entry name" value="CYTOPLASMIC PROTEIN"/>
    <property type="match status" value="1"/>
</dbReference>
<dbReference type="EMBL" id="LBUU01000003">
    <property type="protein sequence ID" value="KKQ70786.1"/>
    <property type="molecule type" value="Genomic_DNA"/>
</dbReference>
<evidence type="ECO:0000313" key="2">
    <source>
        <dbReference type="Proteomes" id="UP000034022"/>
    </source>
</evidence>
<dbReference type="PATRIC" id="fig|1618638.3.peg.471"/>
<name>A0A0G0N101_9BACT</name>
<dbReference type="Pfam" id="PF13310">
    <property type="entry name" value="Virulence_RhuM"/>
    <property type="match status" value="1"/>
</dbReference>